<dbReference type="OrthoDB" id="1938138at2759"/>
<reference evidence="11 12" key="1">
    <citation type="submission" date="2014-04" db="EMBL/GenBank/DDBJ databases">
        <authorList>
            <consortium name="DOE Joint Genome Institute"/>
            <person name="Kuo A."/>
            <person name="Girlanda M."/>
            <person name="Perotto S."/>
            <person name="Kohler A."/>
            <person name="Nagy L.G."/>
            <person name="Floudas D."/>
            <person name="Copeland A."/>
            <person name="Barry K.W."/>
            <person name="Cichocki N."/>
            <person name="Veneault-Fourrey C."/>
            <person name="LaButti K."/>
            <person name="Lindquist E.A."/>
            <person name="Lipzen A."/>
            <person name="Lundell T."/>
            <person name="Morin E."/>
            <person name="Murat C."/>
            <person name="Sun H."/>
            <person name="Tunlid A."/>
            <person name="Henrissat B."/>
            <person name="Grigoriev I.V."/>
            <person name="Hibbett D.S."/>
            <person name="Martin F."/>
            <person name="Nordberg H.P."/>
            <person name="Cantor M.N."/>
            <person name="Hua S.X."/>
        </authorList>
    </citation>
    <scope>NUCLEOTIDE SEQUENCE [LARGE SCALE GENOMIC DNA]</scope>
    <source>
        <strain evidence="11 12">MUT 4182</strain>
    </source>
</reference>
<keyword evidence="6 7" id="KW-0539">Nucleus</keyword>
<dbReference type="Proteomes" id="UP000054248">
    <property type="component" value="Unassembled WGS sequence"/>
</dbReference>
<dbReference type="CDD" id="cd11712">
    <property type="entry name" value="GINS_A_psf2"/>
    <property type="match status" value="1"/>
</dbReference>
<feature type="domain" description="GINS subunit" evidence="9">
    <location>
        <begin position="75"/>
        <end position="173"/>
    </location>
</feature>
<dbReference type="FunFam" id="3.40.5.50:FF:000001">
    <property type="entry name" value="DNA replication complex GINS protein PSF2"/>
    <property type="match status" value="1"/>
</dbReference>
<dbReference type="EMBL" id="KN822952">
    <property type="protein sequence ID" value="KIO32899.1"/>
    <property type="molecule type" value="Genomic_DNA"/>
</dbReference>
<feature type="region of interest" description="Disordered" evidence="8">
    <location>
        <begin position="178"/>
        <end position="212"/>
    </location>
</feature>
<accession>A0A0C3QVW8</accession>
<dbReference type="Pfam" id="PF25005">
    <property type="entry name" value="PSF2_N"/>
    <property type="match status" value="1"/>
</dbReference>
<comment type="subunit">
    <text evidence="7">Component of the GINS complex.</text>
</comment>
<evidence type="ECO:0000256" key="2">
    <source>
        <dbReference type="ARBA" id="ARBA00010565"/>
    </source>
</evidence>
<dbReference type="SUPFAM" id="SSF160059">
    <property type="entry name" value="PriA/YqbF domain"/>
    <property type="match status" value="1"/>
</dbReference>
<evidence type="ECO:0000313" key="11">
    <source>
        <dbReference type="EMBL" id="KIO32899.1"/>
    </source>
</evidence>
<dbReference type="GO" id="GO:0000727">
    <property type="term" value="P:double-strand break repair via break-induced replication"/>
    <property type="evidence" value="ECO:0007669"/>
    <property type="project" value="TreeGrafter"/>
</dbReference>
<dbReference type="AlphaFoldDB" id="A0A0C3QVW8"/>
<evidence type="ECO:0000256" key="4">
    <source>
        <dbReference type="ARBA" id="ARBA00022705"/>
    </source>
</evidence>
<proteinExistence type="inferred from homology"/>
<dbReference type="PANTHER" id="PTHR12772:SF0">
    <property type="entry name" value="DNA REPLICATION COMPLEX GINS PROTEIN PSF2"/>
    <property type="match status" value="1"/>
</dbReference>
<dbReference type="PIRSF" id="PIRSF028998">
    <property type="entry name" value="GINS_Psf2_subgr"/>
    <property type="match status" value="1"/>
</dbReference>
<sequence>MALPVSLHASTTPQELEFIAGYDMIEIMPSVRTDRIRVLSGTYGPLDALRTTKVPVWMALHLKARKKCRIVSPAWLSVDYLQDRLAEETSDKAFSLLPFRYAEIAKLLLDSAAEDIESADKIRLILKDIHEARQAKSREGLHQINDVNLRVRNICALELNDIRPSFVKSMDILIKLSPQAQQSHEEEDTFRDWSMGDDSYPVAADSTMETEW</sequence>
<dbReference type="SUPFAM" id="SSF158573">
    <property type="entry name" value="GINS helical bundle-like"/>
    <property type="match status" value="1"/>
</dbReference>
<dbReference type="GO" id="GO:0000811">
    <property type="term" value="C:GINS complex"/>
    <property type="evidence" value="ECO:0007669"/>
    <property type="project" value="TreeGrafter"/>
</dbReference>
<evidence type="ECO:0000259" key="9">
    <source>
        <dbReference type="Pfam" id="PF05916"/>
    </source>
</evidence>
<evidence type="ECO:0000256" key="5">
    <source>
        <dbReference type="ARBA" id="ARBA00022829"/>
    </source>
</evidence>
<dbReference type="InterPro" id="IPR007257">
    <property type="entry name" value="GINS_Psf2"/>
</dbReference>
<protein>
    <recommendedName>
        <fullName evidence="3 7">DNA replication complex GINS protein PSF2</fullName>
    </recommendedName>
</protein>
<name>A0A0C3QVW8_9AGAM</name>
<feature type="domain" description="DNA replication complex GINS protein PSF2 N-terminal" evidence="10">
    <location>
        <begin position="12"/>
        <end position="71"/>
    </location>
</feature>
<comment type="similarity">
    <text evidence="2 7">Belongs to the GINS2/PSF2 family.</text>
</comment>
<dbReference type="GO" id="GO:0007059">
    <property type="term" value="P:chromosome segregation"/>
    <property type="evidence" value="ECO:0007669"/>
    <property type="project" value="UniProtKB-KW"/>
</dbReference>
<evidence type="ECO:0000256" key="8">
    <source>
        <dbReference type="SAM" id="MobiDB-lite"/>
    </source>
</evidence>
<dbReference type="InterPro" id="IPR056784">
    <property type="entry name" value="PSF2_N"/>
</dbReference>
<dbReference type="Gene3D" id="3.40.5.50">
    <property type="match status" value="1"/>
</dbReference>
<evidence type="ECO:0000256" key="1">
    <source>
        <dbReference type="ARBA" id="ARBA00004123"/>
    </source>
</evidence>
<dbReference type="PANTHER" id="PTHR12772">
    <property type="entry name" value="DNA REPLICATION COMPLEX GINS PROTEIN PSF2"/>
    <property type="match status" value="1"/>
</dbReference>
<reference evidence="12" key="2">
    <citation type="submission" date="2015-01" db="EMBL/GenBank/DDBJ databases">
        <title>Evolutionary Origins and Diversification of the Mycorrhizal Mutualists.</title>
        <authorList>
            <consortium name="DOE Joint Genome Institute"/>
            <consortium name="Mycorrhizal Genomics Consortium"/>
            <person name="Kohler A."/>
            <person name="Kuo A."/>
            <person name="Nagy L.G."/>
            <person name="Floudas D."/>
            <person name="Copeland A."/>
            <person name="Barry K.W."/>
            <person name="Cichocki N."/>
            <person name="Veneault-Fourrey C."/>
            <person name="LaButti K."/>
            <person name="Lindquist E.A."/>
            <person name="Lipzen A."/>
            <person name="Lundell T."/>
            <person name="Morin E."/>
            <person name="Murat C."/>
            <person name="Riley R."/>
            <person name="Ohm R."/>
            <person name="Sun H."/>
            <person name="Tunlid A."/>
            <person name="Henrissat B."/>
            <person name="Grigoriev I.V."/>
            <person name="Hibbett D.S."/>
            <person name="Martin F."/>
        </authorList>
    </citation>
    <scope>NUCLEOTIDE SEQUENCE [LARGE SCALE GENOMIC DNA]</scope>
    <source>
        <strain evidence="12">MUT 4182</strain>
    </source>
</reference>
<keyword evidence="4 7" id="KW-0235">DNA replication</keyword>
<comment type="subcellular location">
    <subcellularLocation>
        <location evidence="1 7">Nucleus</location>
    </subcellularLocation>
</comment>
<dbReference type="Pfam" id="PF05916">
    <property type="entry name" value="Sld5"/>
    <property type="match status" value="1"/>
</dbReference>
<evidence type="ECO:0000256" key="3">
    <source>
        <dbReference type="ARBA" id="ARBA00015139"/>
    </source>
</evidence>
<dbReference type="CDD" id="cd21694">
    <property type="entry name" value="GINS_B_Psf2"/>
    <property type="match status" value="1"/>
</dbReference>
<gene>
    <name evidence="11" type="ORF">M407DRAFT_18358</name>
</gene>
<dbReference type="InterPro" id="IPR021151">
    <property type="entry name" value="GINS_A"/>
</dbReference>
<evidence type="ECO:0000259" key="10">
    <source>
        <dbReference type="Pfam" id="PF25005"/>
    </source>
</evidence>
<keyword evidence="12" id="KW-1185">Reference proteome</keyword>
<evidence type="ECO:0000256" key="6">
    <source>
        <dbReference type="ARBA" id="ARBA00023242"/>
    </source>
</evidence>
<dbReference type="InterPro" id="IPR036224">
    <property type="entry name" value="GINS_bundle-like_dom_sf"/>
</dbReference>
<dbReference type="STRING" id="1051891.A0A0C3QVW8"/>
<dbReference type="HOGENOM" id="CLU_078274_2_1_1"/>
<evidence type="ECO:0000256" key="7">
    <source>
        <dbReference type="PIRNR" id="PIRNR028998"/>
    </source>
</evidence>
<evidence type="ECO:0000313" key="12">
    <source>
        <dbReference type="Proteomes" id="UP000054248"/>
    </source>
</evidence>
<organism evidence="11 12">
    <name type="scientific">Tulasnella calospora MUT 4182</name>
    <dbReference type="NCBI Taxonomy" id="1051891"/>
    <lineage>
        <taxon>Eukaryota</taxon>
        <taxon>Fungi</taxon>
        <taxon>Dikarya</taxon>
        <taxon>Basidiomycota</taxon>
        <taxon>Agaricomycotina</taxon>
        <taxon>Agaricomycetes</taxon>
        <taxon>Cantharellales</taxon>
        <taxon>Tulasnellaceae</taxon>
        <taxon>Tulasnella</taxon>
    </lineage>
</organism>
<dbReference type="Gene3D" id="1.20.58.1020">
    <property type="match status" value="1"/>
</dbReference>
<keyword evidence="5" id="KW-0159">Chromosome partition</keyword>
<dbReference type="FunFam" id="1.20.58.1020:FF:000001">
    <property type="entry name" value="DNA replication complex GINS protein PSF2"/>
    <property type="match status" value="1"/>
</dbReference>
<dbReference type="GO" id="GO:0006260">
    <property type="term" value="P:DNA replication"/>
    <property type="evidence" value="ECO:0007669"/>
    <property type="project" value="UniProtKB-KW"/>
</dbReference>